<dbReference type="Gene3D" id="2.20.25.80">
    <property type="entry name" value="WRKY domain"/>
    <property type="match status" value="1"/>
</dbReference>
<dbReference type="Pfam" id="PF03106">
    <property type="entry name" value="WRKY"/>
    <property type="match status" value="1"/>
</dbReference>
<dbReference type="GO" id="GO:0003700">
    <property type="term" value="F:DNA-binding transcription factor activity"/>
    <property type="evidence" value="ECO:0007669"/>
    <property type="project" value="InterPro"/>
</dbReference>
<dbReference type="AlphaFoldDB" id="A0A833VEP3"/>
<evidence type="ECO:0000256" key="5">
    <source>
        <dbReference type="ARBA" id="ARBA00023242"/>
    </source>
</evidence>
<dbReference type="GO" id="GO:0005634">
    <property type="term" value="C:nucleus"/>
    <property type="evidence" value="ECO:0007669"/>
    <property type="project" value="UniProtKB-SubCell"/>
</dbReference>
<organism evidence="7 8">
    <name type="scientific">Carex littledalei</name>
    <dbReference type="NCBI Taxonomy" id="544730"/>
    <lineage>
        <taxon>Eukaryota</taxon>
        <taxon>Viridiplantae</taxon>
        <taxon>Streptophyta</taxon>
        <taxon>Embryophyta</taxon>
        <taxon>Tracheophyta</taxon>
        <taxon>Spermatophyta</taxon>
        <taxon>Magnoliopsida</taxon>
        <taxon>Liliopsida</taxon>
        <taxon>Poales</taxon>
        <taxon>Cyperaceae</taxon>
        <taxon>Cyperoideae</taxon>
        <taxon>Cariceae</taxon>
        <taxon>Carex</taxon>
        <taxon>Carex subgen. Euthyceras</taxon>
    </lineage>
</organism>
<dbReference type="EMBL" id="SWLB01000026">
    <property type="protein sequence ID" value="KAF3321854.1"/>
    <property type="molecule type" value="Genomic_DNA"/>
</dbReference>
<comment type="subcellular location">
    <subcellularLocation>
        <location evidence="1">Nucleus</location>
    </subcellularLocation>
</comment>
<sequence length="271" mass="30841">MENMEEVLNVLKKGHNSALLLDTFMRGDNALLVQEIVCSLSKAIDSLEKAASAKDKKRKVHTTKPGGDHKRRNFDAKSYTKVVRENPEDNYIWRKYGQKEIQGLKHPRCYYRCTNKYDLNCPATKQVQQSEEDPSKYEIMYKGNHTCTEFYSCQDTENSSIVIDFSSNPAANNSQSFPFPYHSSINSTGSEIIQREEVPSNSTSMQNTVAFPDPMWHAPLLDDHMLSPGIQSSSGSAETTVDIDERLFKLDDPFDQFLTGIDDTNIWKEFS</sequence>
<evidence type="ECO:0000313" key="7">
    <source>
        <dbReference type="EMBL" id="KAF3321854.1"/>
    </source>
</evidence>
<keyword evidence="8" id="KW-1185">Reference proteome</keyword>
<evidence type="ECO:0000256" key="3">
    <source>
        <dbReference type="ARBA" id="ARBA00023125"/>
    </source>
</evidence>
<dbReference type="SMART" id="SM00774">
    <property type="entry name" value="WRKY"/>
    <property type="match status" value="1"/>
</dbReference>
<dbReference type="GO" id="GO:0043565">
    <property type="term" value="F:sequence-specific DNA binding"/>
    <property type="evidence" value="ECO:0007669"/>
    <property type="project" value="InterPro"/>
</dbReference>
<reference evidence="7" key="1">
    <citation type="submission" date="2020-01" db="EMBL/GenBank/DDBJ databases">
        <title>Genome sequence of Kobresia littledalei, the first chromosome-level genome in the family Cyperaceae.</title>
        <authorList>
            <person name="Qu G."/>
        </authorList>
    </citation>
    <scope>NUCLEOTIDE SEQUENCE</scope>
    <source>
        <strain evidence="7">C.B.Clarke</strain>
        <tissue evidence="7">Leaf</tissue>
    </source>
</reference>
<dbReference type="PANTHER" id="PTHR31282">
    <property type="entry name" value="WRKY TRANSCRIPTION FACTOR 21-RELATED"/>
    <property type="match status" value="1"/>
</dbReference>
<proteinExistence type="predicted"/>
<evidence type="ECO:0000256" key="1">
    <source>
        <dbReference type="ARBA" id="ARBA00004123"/>
    </source>
</evidence>
<evidence type="ECO:0000256" key="4">
    <source>
        <dbReference type="ARBA" id="ARBA00023163"/>
    </source>
</evidence>
<keyword evidence="4" id="KW-0804">Transcription</keyword>
<dbReference type="SUPFAM" id="SSF118290">
    <property type="entry name" value="WRKY DNA-binding domain"/>
    <property type="match status" value="1"/>
</dbReference>
<evidence type="ECO:0000313" key="8">
    <source>
        <dbReference type="Proteomes" id="UP000623129"/>
    </source>
</evidence>
<keyword evidence="3" id="KW-0238">DNA-binding</keyword>
<dbReference type="PROSITE" id="PS50811">
    <property type="entry name" value="WRKY"/>
    <property type="match status" value="1"/>
</dbReference>
<gene>
    <name evidence="7" type="ORF">FCM35_KLT14070</name>
</gene>
<dbReference type="Proteomes" id="UP000623129">
    <property type="component" value="Unassembled WGS sequence"/>
</dbReference>
<name>A0A833VEP3_9POAL</name>
<dbReference type="InterPro" id="IPR003657">
    <property type="entry name" value="WRKY_dom"/>
</dbReference>
<keyword evidence="5" id="KW-0539">Nucleus</keyword>
<keyword evidence="2" id="KW-0805">Transcription regulation</keyword>
<dbReference type="InterPro" id="IPR036576">
    <property type="entry name" value="WRKY_dom_sf"/>
</dbReference>
<feature type="domain" description="WRKY" evidence="6">
    <location>
        <begin position="88"/>
        <end position="145"/>
    </location>
</feature>
<evidence type="ECO:0000259" key="6">
    <source>
        <dbReference type="PROSITE" id="PS50811"/>
    </source>
</evidence>
<accession>A0A833VEP3</accession>
<dbReference type="InterPro" id="IPR044810">
    <property type="entry name" value="WRKY_plant"/>
</dbReference>
<evidence type="ECO:0000256" key="2">
    <source>
        <dbReference type="ARBA" id="ARBA00023015"/>
    </source>
</evidence>
<protein>
    <submittedName>
        <fullName evidence="7">Putative WRKY transcription factor 70</fullName>
    </submittedName>
</protein>
<dbReference type="OrthoDB" id="2021064at2759"/>
<comment type="caution">
    <text evidence="7">The sequence shown here is derived from an EMBL/GenBank/DDBJ whole genome shotgun (WGS) entry which is preliminary data.</text>
</comment>